<gene>
    <name evidence="2" type="ORF">F0L68_24795</name>
</gene>
<sequence length="359" mass="37824">MRTAGSRAAAVGTRRRTVAALAAVGLVFAASAVALPWHVARAADAPEAYVFDVNNNTVFSLDTVTRSWVGAKLKTKGGRKLAMSQDGKTAVLYREFKDPQDATKVTKDFLRFDLASGKQIGDPITLDEGAVTSVILSQDNTTLYAAGHSDKITRIDIVGWKPLAPLTLTPDPGPKYFGDVRIALSPDQKRLHLAHKGTRRLETFDAATGSRTVDSQVLGGHPMTPVPSQDGTRLYVPLVDKDAIQIVDAATDKPVGDPVPACGGPAYLALTKDGGRAYVSCSNSNQIAVIDTAKAVRIGDLIGVARDPLGTVLTPDGSKLVVAHGFGHAATFIDIATGTIDGEIVDFPSDDAMVGLTIR</sequence>
<dbReference type="Proteomes" id="UP000323454">
    <property type="component" value="Unassembled WGS sequence"/>
</dbReference>
<dbReference type="InterPro" id="IPR006311">
    <property type="entry name" value="TAT_signal"/>
</dbReference>
<accession>A0A5B2X2X4</accession>
<organism evidence="2 3">
    <name type="scientific">Solihabitans fulvus</name>
    <dbReference type="NCBI Taxonomy" id="1892852"/>
    <lineage>
        <taxon>Bacteria</taxon>
        <taxon>Bacillati</taxon>
        <taxon>Actinomycetota</taxon>
        <taxon>Actinomycetes</taxon>
        <taxon>Pseudonocardiales</taxon>
        <taxon>Pseudonocardiaceae</taxon>
        <taxon>Solihabitans</taxon>
    </lineage>
</organism>
<dbReference type="PROSITE" id="PS51318">
    <property type="entry name" value="TAT"/>
    <property type="match status" value="1"/>
</dbReference>
<dbReference type="RefSeq" id="WP_149852199.1">
    <property type="nucleotide sequence ID" value="NZ_VUOB01000045.1"/>
</dbReference>
<name>A0A5B2X2X4_9PSEU</name>
<proteinExistence type="predicted"/>
<evidence type="ECO:0000313" key="3">
    <source>
        <dbReference type="Proteomes" id="UP000323454"/>
    </source>
</evidence>
<evidence type="ECO:0008006" key="4">
    <source>
        <dbReference type="Google" id="ProtNLM"/>
    </source>
</evidence>
<reference evidence="2 3" key="2">
    <citation type="submission" date="2019-09" db="EMBL/GenBank/DDBJ databases">
        <authorList>
            <person name="Jin C."/>
        </authorList>
    </citation>
    <scope>NUCLEOTIDE SEQUENCE [LARGE SCALE GENOMIC DNA]</scope>
    <source>
        <strain evidence="2 3">AN110305</strain>
    </source>
</reference>
<comment type="cofactor">
    <cofactor evidence="1">
        <name>Cu cation</name>
        <dbReference type="ChEBI" id="CHEBI:23378"/>
    </cofactor>
</comment>
<dbReference type="OrthoDB" id="4565246at2"/>
<dbReference type="PANTHER" id="PTHR47197:SF3">
    <property type="entry name" value="DIHYDRO-HEME D1 DEHYDROGENASE"/>
    <property type="match status" value="1"/>
</dbReference>
<dbReference type="AlphaFoldDB" id="A0A5B2X2X4"/>
<protein>
    <recommendedName>
        <fullName evidence="4">40-residue YVTN family beta-propeller repeat-containing protein</fullName>
    </recommendedName>
</protein>
<keyword evidence="3" id="KW-1185">Reference proteome</keyword>
<dbReference type="InterPro" id="IPR011045">
    <property type="entry name" value="N2O_reductase_N"/>
</dbReference>
<dbReference type="Gene3D" id="2.130.10.10">
    <property type="entry name" value="YVTN repeat-like/Quinoprotein amine dehydrogenase"/>
    <property type="match status" value="2"/>
</dbReference>
<dbReference type="InterPro" id="IPR051200">
    <property type="entry name" value="Host-pathogen_enzymatic-act"/>
</dbReference>
<reference evidence="2 3" key="1">
    <citation type="submission" date="2019-09" db="EMBL/GenBank/DDBJ databases">
        <title>Goodfellowia gen. nov., a new genus of the Pseudonocardineae related to Actinoalloteichus, containing Goodfellowia coeruleoviolacea gen. nov., comb. nov. gen. nov., comb. nov.</title>
        <authorList>
            <person name="Labeda D."/>
        </authorList>
    </citation>
    <scope>NUCLEOTIDE SEQUENCE [LARGE SCALE GENOMIC DNA]</scope>
    <source>
        <strain evidence="2 3">AN110305</strain>
    </source>
</reference>
<dbReference type="SUPFAM" id="SSF50974">
    <property type="entry name" value="Nitrous oxide reductase, N-terminal domain"/>
    <property type="match status" value="1"/>
</dbReference>
<evidence type="ECO:0000313" key="2">
    <source>
        <dbReference type="EMBL" id="KAA2257520.1"/>
    </source>
</evidence>
<evidence type="ECO:0000256" key="1">
    <source>
        <dbReference type="ARBA" id="ARBA00001935"/>
    </source>
</evidence>
<comment type="caution">
    <text evidence="2">The sequence shown here is derived from an EMBL/GenBank/DDBJ whole genome shotgun (WGS) entry which is preliminary data.</text>
</comment>
<dbReference type="PANTHER" id="PTHR47197">
    <property type="entry name" value="PROTEIN NIRF"/>
    <property type="match status" value="1"/>
</dbReference>
<dbReference type="InterPro" id="IPR015943">
    <property type="entry name" value="WD40/YVTN_repeat-like_dom_sf"/>
</dbReference>
<dbReference type="EMBL" id="VUOB01000045">
    <property type="protein sequence ID" value="KAA2257520.1"/>
    <property type="molecule type" value="Genomic_DNA"/>
</dbReference>